<gene>
    <name evidence="3" type="ORF">QQ008_15585</name>
</gene>
<dbReference type="InterPro" id="IPR006680">
    <property type="entry name" value="Amidohydro-rel"/>
</dbReference>
<proteinExistence type="predicted"/>
<name>A0ABT8KQ12_9BACT</name>
<dbReference type="Proteomes" id="UP001172082">
    <property type="component" value="Unassembled WGS sequence"/>
</dbReference>
<reference evidence="3" key="1">
    <citation type="submission" date="2023-06" db="EMBL/GenBank/DDBJ databases">
        <title>Genomic of Parafulvivirga corallium.</title>
        <authorList>
            <person name="Wang G."/>
        </authorList>
    </citation>
    <scope>NUCLEOTIDE SEQUENCE</scope>
    <source>
        <strain evidence="3">BMA10</strain>
    </source>
</reference>
<dbReference type="Gene3D" id="3.20.20.140">
    <property type="entry name" value="Metal-dependent hydrolases"/>
    <property type="match status" value="1"/>
</dbReference>
<feature type="domain" description="Amidohydrolase-related" evidence="2">
    <location>
        <begin position="104"/>
        <end position="473"/>
    </location>
</feature>
<protein>
    <submittedName>
        <fullName evidence="3">Amidohydrolase family protein</fullName>
    </submittedName>
</protein>
<keyword evidence="1" id="KW-1133">Transmembrane helix</keyword>
<accession>A0ABT8KQ12</accession>
<dbReference type="InterPro" id="IPR011059">
    <property type="entry name" value="Metal-dep_hydrolase_composite"/>
</dbReference>
<dbReference type="RefSeq" id="WP_346752833.1">
    <property type="nucleotide sequence ID" value="NZ_JAUJEA010000005.1"/>
</dbReference>
<feature type="transmembrane region" description="Helical" evidence="1">
    <location>
        <begin position="9"/>
        <end position="30"/>
    </location>
</feature>
<comment type="caution">
    <text evidence="3">The sequence shown here is derived from an EMBL/GenBank/DDBJ whole genome shotgun (WGS) entry which is preliminary data.</text>
</comment>
<dbReference type="PANTHER" id="PTHR43135">
    <property type="entry name" value="ALPHA-D-RIBOSE 1-METHYLPHOSPHONATE 5-TRIPHOSPHATE DIPHOSPHATASE"/>
    <property type="match status" value="1"/>
</dbReference>
<dbReference type="InterPro" id="IPR032466">
    <property type="entry name" value="Metal_Hydrolase"/>
</dbReference>
<dbReference type="InterPro" id="IPR051781">
    <property type="entry name" value="Metallo-dep_Hydrolase"/>
</dbReference>
<evidence type="ECO:0000256" key="1">
    <source>
        <dbReference type="SAM" id="Phobius"/>
    </source>
</evidence>
<dbReference type="SUPFAM" id="SSF51338">
    <property type="entry name" value="Composite domain of metallo-dependent hydrolases"/>
    <property type="match status" value="2"/>
</dbReference>
<dbReference type="Pfam" id="PF01979">
    <property type="entry name" value="Amidohydro_1"/>
    <property type="match status" value="1"/>
</dbReference>
<dbReference type="Gene3D" id="2.30.40.10">
    <property type="entry name" value="Urease, subunit C, domain 1"/>
    <property type="match status" value="2"/>
</dbReference>
<keyword evidence="4" id="KW-1185">Reference proteome</keyword>
<evidence type="ECO:0000259" key="2">
    <source>
        <dbReference type="Pfam" id="PF01979"/>
    </source>
</evidence>
<keyword evidence="1" id="KW-0472">Membrane</keyword>
<evidence type="ECO:0000313" key="4">
    <source>
        <dbReference type="Proteomes" id="UP001172082"/>
    </source>
</evidence>
<organism evidence="3 4">
    <name type="scientific">Splendidivirga corallicola</name>
    <dbReference type="NCBI Taxonomy" id="3051826"/>
    <lineage>
        <taxon>Bacteria</taxon>
        <taxon>Pseudomonadati</taxon>
        <taxon>Bacteroidota</taxon>
        <taxon>Cytophagia</taxon>
        <taxon>Cytophagales</taxon>
        <taxon>Splendidivirgaceae</taxon>
        <taxon>Splendidivirga</taxon>
    </lineage>
</organism>
<dbReference type="PANTHER" id="PTHR43135:SF3">
    <property type="entry name" value="ALPHA-D-RIBOSE 1-METHYLPHOSPHONATE 5-TRIPHOSPHATE DIPHOSPHATASE"/>
    <property type="match status" value="1"/>
</dbReference>
<dbReference type="SUPFAM" id="SSF51556">
    <property type="entry name" value="Metallo-dependent hydrolases"/>
    <property type="match status" value="1"/>
</dbReference>
<dbReference type="EMBL" id="JAUJEA010000005">
    <property type="protein sequence ID" value="MDN5202811.1"/>
    <property type="molecule type" value="Genomic_DNA"/>
</dbReference>
<sequence>MKKRLLKKIGIIILTILILGIGGEIIWSYFQIRHHKGSNIEVIEPQPFVSKYSTLGIKNINIFYSDSNHFKLKNIVLKNGTIETITDVDSLQPTIEYINGTDKYLIPGLIDTHVHLQDSKNDLYLYLVNGVTTIFEMYGTDEHIQWKKEAEAGSISPDLYVASRKIGSREGLVPLIENWTGGHINVTSEAEVKKMIRNHKEAGFDALKLSSYLNLEMYRAILEEAKKQQIPVVGHLSYEIGLKNLYGSGQTQIAHVEELIKSSMNDYEGYVYDDPDGYIKYLKSTADTIAVKLMKNNIAVSTTIWLMESLPKQKFNLEDFIKTIPLEYANSGIAEGSDLYKGWLPGNNEYEDKELNENSEKFNKSVKFWETYVRAIHIMTKSLYKNGVRIMVGTDANVPCTVPGFSLHDEMRSLSEIGITNEDVLKAATQIPAEFMKSKTGKIQQGYRANLVLLSGNPLENIDNTKKIEMVFFNNYRIDRNQIEKIKKAIVVANNNKRRVDINQYLDQSNTLPTIVGGL</sequence>
<keyword evidence="1" id="KW-0812">Transmembrane</keyword>
<evidence type="ECO:0000313" key="3">
    <source>
        <dbReference type="EMBL" id="MDN5202811.1"/>
    </source>
</evidence>